<accession>A0AAD2D8T3</accession>
<evidence type="ECO:0000313" key="3">
    <source>
        <dbReference type="Proteomes" id="UP001295684"/>
    </source>
</evidence>
<sequence length="910" mass="104582">MGNSVSVIEYKELLNTLSGKDINNKDPEGIEKLCAYSEDNSDQSMVFTSITSEDIKNLKQNRPMNLLYIIREIIDIMYNKASAYECIEDAQVISVLKGAINLLCKFLPFIIDNKAYMDKIMWEDDEVPYGVKLCESILTLLFKPGFCVRTLPEGSRHTNKRGIDPNVLWANGISTSGDVYNHGYVDFDANRVSLLRLLLVIISQPLYHTSEEYLTILNPFSCFLTCRRASNVKNLFVSLLNIIISYDTEGYRIPYLSSVNTQGLSEKLLEICLSVLLVLIEYKPPTEENLQYLMEGGYLSLKQSYKYFQSKEGKDKNEEKTLSEDLTTNEFHRLLQVIHGKMNLEPFVESIARYFSNLIDSQNTYLPNSVTQIEFYQELYILFWRFIQGNAYFLDEVVSHPEFLSKIYVTVLYHFDSLKKDPTKCNLLYICVFMLLTFSSNRDFSMLLNEPYNLQLEFDLKDFEGGSFADLTYQVIHRMIKAGPGILRPLYKSLVSVLSNTAPYVKGLTKDSCECIFYLIKMFSNPDLLKKREETSRILSNLFEAMNYILLYHDEGNEEFLIALIKYREVLKIGELKLSNTAVEQKKEEVKEIKQEKPKETAKPEDAVSKEPEKTEIKQETQEAAQKPEEIKEDLKEEPSEEKEVGKEKEDNPKQSESENPEDNKEEEKMEETSEDTASPSQEEQSSSDAKASEEKQETTPTEASEERSEEEKAKEVKDKEVGETKKETETSATTETTKDSQPKEPKNDAKVEESKGEEAKTEDNDGMVDVPLDDIKHQENNAPPAGAHVQKPFLSPEWEEEWKKSLNLINIKHAIQYTDDKARAFLAKNPSPDNNIDADKFLEFLKKSSLKGLLPNQVKILVTTYNGNNSIDTWAISYIWGQVFMRQQEIPIFNVETIKMFKVNYVHDE</sequence>
<feature type="compositionally biased region" description="Basic and acidic residues" evidence="1">
    <location>
        <begin position="705"/>
        <end position="730"/>
    </location>
</feature>
<keyword evidence="3" id="KW-1185">Reference proteome</keyword>
<feature type="compositionally biased region" description="Basic and acidic residues" evidence="1">
    <location>
        <begin position="737"/>
        <end position="764"/>
    </location>
</feature>
<organism evidence="2 3">
    <name type="scientific">Euplotes crassus</name>
    <dbReference type="NCBI Taxonomy" id="5936"/>
    <lineage>
        <taxon>Eukaryota</taxon>
        <taxon>Sar</taxon>
        <taxon>Alveolata</taxon>
        <taxon>Ciliophora</taxon>
        <taxon>Intramacronucleata</taxon>
        <taxon>Spirotrichea</taxon>
        <taxon>Hypotrichia</taxon>
        <taxon>Euplotida</taxon>
        <taxon>Euplotidae</taxon>
        <taxon>Moneuplotes</taxon>
    </lineage>
</organism>
<reference evidence="2" key="1">
    <citation type="submission" date="2023-07" db="EMBL/GenBank/DDBJ databases">
        <authorList>
            <consortium name="AG Swart"/>
            <person name="Singh M."/>
            <person name="Singh A."/>
            <person name="Seah K."/>
            <person name="Emmerich C."/>
        </authorList>
    </citation>
    <scope>NUCLEOTIDE SEQUENCE</scope>
    <source>
        <strain evidence="2">DP1</strain>
    </source>
</reference>
<dbReference type="GO" id="GO:0016020">
    <property type="term" value="C:membrane"/>
    <property type="evidence" value="ECO:0007669"/>
    <property type="project" value="TreeGrafter"/>
</dbReference>
<dbReference type="Proteomes" id="UP001295684">
    <property type="component" value="Unassembled WGS sequence"/>
</dbReference>
<dbReference type="Pfam" id="PF12722">
    <property type="entry name" value="Hid1"/>
    <property type="match status" value="1"/>
</dbReference>
<dbReference type="EMBL" id="CAMPGE010026098">
    <property type="protein sequence ID" value="CAI2383795.1"/>
    <property type="molecule type" value="Genomic_DNA"/>
</dbReference>
<feature type="region of interest" description="Disordered" evidence="1">
    <location>
        <begin position="584"/>
        <end position="768"/>
    </location>
</feature>
<feature type="compositionally biased region" description="Basic and acidic residues" evidence="1">
    <location>
        <begin position="584"/>
        <end position="672"/>
    </location>
</feature>
<dbReference type="InterPro" id="IPR026705">
    <property type="entry name" value="Hid-1/Ecm30"/>
</dbReference>
<dbReference type="GO" id="GO:0000138">
    <property type="term" value="C:Golgi trans cisterna"/>
    <property type="evidence" value="ECO:0007669"/>
    <property type="project" value="TreeGrafter"/>
</dbReference>
<evidence type="ECO:0000256" key="1">
    <source>
        <dbReference type="SAM" id="MobiDB-lite"/>
    </source>
</evidence>
<dbReference type="PANTHER" id="PTHR21575">
    <property type="entry name" value="PROTEIN HID1"/>
    <property type="match status" value="1"/>
</dbReference>
<proteinExistence type="predicted"/>
<comment type="caution">
    <text evidence="2">The sequence shown here is derived from an EMBL/GenBank/DDBJ whole genome shotgun (WGS) entry which is preliminary data.</text>
</comment>
<name>A0AAD2D8T3_EUPCR</name>
<evidence type="ECO:0000313" key="2">
    <source>
        <dbReference type="EMBL" id="CAI2383795.1"/>
    </source>
</evidence>
<dbReference type="PANTHER" id="PTHR21575:SF12">
    <property type="entry name" value="PROTEIN HID1"/>
    <property type="match status" value="1"/>
</dbReference>
<feature type="compositionally biased region" description="Polar residues" evidence="1">
    <location>
        <begin position="678"/>
        <end position="690"/>
    </location>
</feature>
<dbReference type="GO" id="GO:0005797">
    <property type="term" value="C:Golgi medial cisterna"/>
    <property type="evidence" value="ECO:0007669"/>
    <property type="project" value="TreeGrafter"/>
</dbReference>
<gene>
    <name evidence="2" type="ORF">ECRASSUSDP1_LOCUS25307</name>
</gene>
<protein>
    <submittedName>
        <fullName evidence="2">Uncharacterized protein</fullName>
    </submittedName>
</protein>
<dbReference type="AlphaFoldDB" id="A0AAD2D8T3"/>